<dbReference type="InterPro" id="IPR008929">
    <property type="entry name" value="Chondroitin_lyas"/>
</dbReference>
<dbReference type="Gene3D" id="2.70.98.70">
    <property type="match status" value="1"/>
</dbReference>
<dbReference type="SUPFAM" id="SSF48230">
    <property type="entry name" value="Chondroitin AC/alginate lyase"/>
    <property type="match status" value="1"/>
</dbReference>
<protein>
    <recommendedName>
        <fullName evidence="2">Heparinase II/III-like C-terminal domain-containing protein</fullName>
    </recommendedName>
</protein>
<reference evidence="3 4" key="1">
    <citation type="submission" date="2018-08" db="EMBL/GenBank/DDBJ databases">
        <title>The reduced genetic potential of extracellular carbohydrate catabolism in Euzebyella marina RN62, a Flavobacteriia bacterium isolated from the hadal water.</title>
        <authorList>
            <person name="Xue C."/>
        </authorList>
    </citation>
    <scope>NUCLEOTIDE SEQUENCE [LARGE SCALE GENOMIC DNA]</scope>
    <source>
        <strain evidence="3 4">RN62</strain>
    </source>
</reference>
<dbReference type="Proteomes" id="UP000276309">
    <property type="component" value="Chromosome"/>
</dbReference>
<dbReference type="EMBL" id="CP032050">
    <property type="protein sequence ID" value="AYN68091.1"/>
    <property type="molecule type" value="Genomic_DNA"/>
</dbReference>
<dbReference type="PANTHER" id="PTHR38045:SF1">
    <property type="entry name" value="HEPARINASE II_III-LIKE PROTEIN"/>
    <property type="match status" value="1"/>
</dbReference>
<dbReference type="AlphaFoldDB" id="A0A3G2L7C6"/>
<dbReference type="GO" id="GO:0016829">
    <property type="term" value="F:lyase activity"/>
    <property type="evidence" value="ECO:0007669"/>
    <property type="project" value="InterPro"/>
</dbReference>
<feature type="domain" description="Heparinase II/III-like C-terminal" evidence="2">
    <location>
        <begin position="406"/>
        <end position="565"/>
    </location>
</feature>
<dbReference type="OrthoDB" id="175534at2"/>
<dbReference type="GO" id="GO:0030313">
    <property type="term" value="C:cell envelope"/>
    <property type="evidence" value="ECO:0007669"/>
    <property type="project" value="UniProtKB-SubCell"/>
</dbReference>
<evidence type="ECO:0000256" key="1">
    <source>
        <dbReference type="ARBA" id="ARBA00004196"/>
    </source>
</evidence>
<organism evidence="3 4">
    <name type="scientific">Euzebyella marina</name>
    <dbReference type="NCBI Taxonomy" id="1761453"/>
    <lineage>
        <taxon>Bacteria</taxon>
        <taxon>Pseudomonadati</taxon>
        <taxon>Bacteroidota</taxon>
        <taxon>Flavobacteriia</taxon>
        <taxon>Flavobacteriales</taxon>
        <taxon>Flavobacteriaceae</taxon>
        <taxon>Euzebyella</taxon>
    </lineage>
</organism>
<keyword evidence="4" id="KW-1185">Reference proteome</keyword>
<sequence length="628" mass="70559">MFDKIIGSRKWVSLLVLVSIGYYGWAQNEPAKEDFSLENPISVRYLSKKLPKQGPKLVLNSKIEKRLRKQIATNDVVRNLYEAIKLNANSIYDEPLLIREMEGRRLLHISREMLYRMNMLSMVYRIDKDDKALQRINDELLAVCSFSDWNPSHFLDVAEMSLAVALAVDWAGEGLPESTVAIAKKALIEMGLEPSFKSKHWWIGGGNNWNQVCHGGMVAAAITTADVNPQLASNTISRALDSIPNALYAYGPDGVYPEGSTYWSYGTSFTVTTAAMFESAFQTDFGLSNYKPLMQSAIYRTMCNAPSNMYYNFADCGDSRSDKGDFTLAWFANKTNNGAFFEKERFLMPADKMGKLSRLAAVSLVWISQFSEGDLLEPPLVYKGDGENPIFIARNKPDQPSQFYLGAKGGNGSTNHGNMDGGSFVFELDGVRWSVDPGNQNYHNLEKIGFKLWDSCQECQRWTLLTKNNFGHSTLTINNELHQVDGKAYFLSYNDGNKPEATIDLGPAFGKLVDSAQRKFTKENETSLLVEDILVINDSTQSITWQMMTTAKIKKLDSGVMLEQEGKRLFVNNLSHPDISFSVVSLDPPPLQVDRTIEGLKRLELRIPAYTVQNNQTEIRVRLTNESN</sequence>
<evidence type="ECO:0000313" key="4">
    <source>
        <dbReference type="Proteomes" id="UP000276309"/>
    </source>
</evidence>
<dbReference type="Gene3D" id="1.50.10.100">
    <property type="entry name" value="Chondroitin AC/alginate lyase"/>
    <property type="match status" value="1"/>
</dbReference>
<dbReference type="PANTHER" id="PTHR38045">
    <property type="entry name" value="CHROMOSOME 1, WHOLE GENOME SHOTGUN SEQUENCE"/>
    <property type="match status" value="1"/>
</dbReference>
<gene>
    <name evidence="3" type="ORF">D1013_12275</name>
</gene>
<evidence type="ECO:0000259" key="2">
    <source>
        <dbReference type="Pfam" id="PF07940"/>
    </source>
</evidence>
<dbReference type="KEGG" id="emar:D1013_12275"/>
<proteinExistence type="predicted"/>
<dbReference type="InterPro" id="IPR012480">
    <property type="entry name" value="Hepar_II_III_C"/>
</dbReference>
<dbReference type="Pfam" id="PF07940">
    <property type="entry name" value="Hepar_II_III_C"/>
    <property type="match status" value="1"/>
</dbReference>
<dbReference type="RefSeq" id="WP_121849106.1">
    <property type="nucleotide sequence ID" value="NZ_CP032050.1"/>
</dbReference>
<comment type="subcellular location">
    <subcellularLocation>
        <location evidence="1">Cell envelope</location>
    </subcellularLocation>
</comment>
<evidence type="ECO:0000313" key="3">
    <source>
        <dbReference type="EMBL" id="AYN68091.1"/>
    </source>
</evidence>
<accession>A0A3G2L7C6</accession>
<name>A0A3G2L7C6_9FLAO</name>